<proteinExistence type="predicted"/>
<dbReference type="Proteomes" id="UP001232725">
    <property type="component" value="Unassembled WGS sequence"/>
</dbReference>
<dbReference type="RefSeq" id="WP_305996975.1">
    <property type="nucleotide sequence ID" value="NZ_JAVALS010000009.1"/>
</dbReference>
<dbReference type="SMART" id="SM00345">
    <property type="entry name" value="HTH_GNTR"/>
    <property type="match status" value="1"/>
</dbReference>
<organism evidence="5 6">
    <name type="scientific">Arthrobacter horti</name>
    <dbReference type="NCBI Taxonomy" id="3068273"/>
    <lineage>
        <taxon>Bacteria</taxon>
        <taxon>Bacillati</taxon>
        <taxon>Actinomycetota</taxon>
        <taxon>Actinomycetes</taxon>
        <taxon>Micrococcales</taxon>
        <taxon>Micrococcaceae</taxon>
        <taxon>Arthrobacter</taxon>
    </lineage>
</organism>
<dbReference type="InterPro" id="IPR036388">
    <property type="entry name" value="WH-like_DNA-bd_sf"/>
</dbReference>
<gene>
    <name evidence="5" type="ORF">Q9R02_12205</name>
</gene>
<protein>
    <submittedName>
        <fullName evidence="5">GntR family transcriptional regulator</fullName>
    </submittedName>
</protein>
<sequence>MSATLEVDLDSPVPPFEQVRSQLEAMILNGTLADGARLPTVRALAGDLGLAVGTVARAYRELEGAGLIRTARRGGSVITTPAACDASDGLPPEVSAAVGHLVEVARVHGVTAETLLSELHIRLDP</sequence>
<dbReference type="PROSITE" id="PS50949">
    <property type="entry name" value="HTH_GNTR"/>
    <property type="match status" value="1"/>
</dbReference>
<evidence type="ECO:0000256" key="1">
    <source>
        <dbReference type="ARBA" id="ARBA00023015"/>
    </source>
</evidence>
<dbReference type="SUPFAM" id="SSF46785">
    <property type="entry name" value="Winged helix' DNA-binding domain"/>
    <property type="match status" value="1"/>
</dbReference>
<dbReference type="InterPro" id="IPR000524">
    <property type="entry name" value="Tscrpt_reg_HTH_GntR"/>
</dbReference>
<evidence type="ECO:0000256" key="2">
    <source>
        <dbReference type="ARBA" id="ARBA00023125"/>
    </source>
</evidence>
<keyword evidence="2" id="KW-0238">DNA-binding</keyword>
<name>A0ABT9IQS2_9MICC</name>
<keyword evidence="3" id="KW-0804">Transcription</keyword>
<keyword evidence="1" id="KW-0805">Transcription regulation</keyword>
<dbReference type="EMBL" id="JAVALS010000009">
    <property type="protein sequence ID" value="MDP5227921.1"/>
    <property type="molecule type" value="Genomic_DNA"/>
</dbReference>
<dbReference type="PANTHER" id="PTHR38445">
    <property type="entry name" value="HTH-TYPE TRANSCRIPTIONAL REPRESSOR YTRA"/>
    <property type="match status" value="1"/>
</dbReference>
<evidence type="ECO:0000313" key="5">
    <source>
        <dbReference type="EMBL" id="MDP5227921.1"/>
    </source>
</evidence>
<dbReference type="PANTHER" id="PTHR38445:SF9">
    <property type="entry name" value="HTH-TYPE TRANSCRIPTIONAL REPRESSOR YTRA"/>
    <property type="match status" value="1"/>
</dbReference>
<evidence type="ECO:0000313" key="6">
    <source>
        <dbReference type="Proteomes" id="UP001232725"/>
    </source>
</evidence>
<evidence type="ECO:0000256" key="3">
    <source>
        <dbReference type="ARBA" id="ARBA00023163"/>
    </source>
</evidence>
<keyword evidence="6" id="KW-1185">Reference proteome</keyword>
<dbReference type="Gene3D" id="1.10.10.10">
    <property type="entry name" value="Winged helix-like DNA-binding domain superfamily/Winged helix DNA-binding domain"/>
    <property type="match status" value="1"/>
</dbReference>
<accession>A0ABT9IQS2</accession>
<feature type="domain" description="HTH gntR-type" evidence="4">
    <location>
        <begin position="13"/>
        <end position="81"/>
    </location>
</feature>
<dbReference type="InterPro" id="IPR036390">
    <property type="entry name" value="WH_DNA-bd_sf"/>
</dbReference>
<comment type="caution">
    <text evidence="5">The sequence shown here is derived from an EMBL/GenBank/DDBJ whole genome shotgun (WGS) entry which is preliminary data.</text>
</comment>
<dbReference type="CDD" id="cd07377">
    <property type="entry name" value="WHTH_GntR"/>
    <property type="match status" value="1"/>
</dbReference>
<evidence type="ECO:0000259" key="4">
    <source>
        <dbReference type="PROSITE" id="PS50949"/>
    </source>
</evidence>
<reference evidence="5 6" key="1">
    <citation type="submission" date="2023-08" db="EMBL/GenBank/DDBJ databases">
        <title>Arthrobacter horti sp. nov., isolated from forest soil.</title>
        <authorList>
            <person name="Park M."/>
        </authorList>
    </citation>
    <scope>NUCLEOTIDE SEQUENCE [LARGE SCALE GENOMIC DNA]</scope>
    <source>
        <strain evidence="5 6">YJM1</strain>
    </source>
</reference>
<dbReference type="Pfam" id="PF00392">
    <property type="entry name" value="GntR"/>
    <property type="match status" value="1"/>
</dbReference>